<dbReference type="RefSeq" id="WP_274151644.1">
    <property type="nucleotide sequence ID" value="NZ_CP117811.1"/>
</dbReference>
<accession>A0ABY7VSY8</accession>
<dbReference type="Proteomes" id="UP001214250">
    <property type="component" value="Chromosome 1"/>
</dbReference>
<evidence type="ECO:0000313" key="1">
    <source>
        <dbReference type="EMBL" id="WDE97325.1"/>
    </source>
</evidence>
<dbReference type="EMBL" id="CP117811">
    <property type="protein sequence ID" value="WDE97325.1"/>
    <property type="molecule type" value="Genomic_DNA"/>
</dbReference>
<keyword evidence="2" id="KW-1185">Reference proteome</keyword>
<gene>
    <name evidence="1" type="ORF">PQO03_05090</name>
</gene>
<name>A0ABY7VSY8_9BACT</name>
<evidence type="ECO:0000313" key="2">
    <source>
        <dbReference type="Proteomes" id="UP001214250"/>
    </source>
</evidence>
<organism evidence="1 2">
    <name type="scientific">Lentisphaera profundi</name>
    <dbReference type="NCBI Taxonomy" id="1658616"/>
    <lineage>
        <taxon>Bacteria</taxon>
        <taxon>Pseudomonadati</taxon>
        <taxon>Lentisphaerota</taxon>
        <taxon>Lentisphaeria</taxon>
        <taxon>Lentisphaerales</taxon>
        <taxon>Lentisphaeraceae</taxon>
        <taxon>Lentisphaera</taxon>
    </lineage>
</organism>
<sequence length="477" mass="53500">MKQVIVIMYFICSYSLLAEVKLFDMAAMRDASTLEVEVLKDWYVVPGKIKTRQKLITIKVGEFIPGKDYRVPVRFIVPVGQKAKGFHLTGGNNLKSINNDARLRGVEADLIQGGVGLVYTIVQKLDSWGQRELSQQSEALFSKTLNSHYSVQYWAWPASLMRSITAAYAEEDYFEKGQVACSGGSKNGATPSVAVIHDERISAVHATVSPISESPLRLCDEKAWADLREYNKHHPSQTNKRSKQSGMHPFLGGTHGPRYNEAALAAGATWQDLKSLANELADQIFPAKHFEILKKRGVELSFHPGTHDFVAYDMAYVGKNYPQLPIYLKANTGHGKGGDKSQFRGQANKTAFLLRHFFASEIESLLESPQVTTKKEGAYLQIEVQFPEGSKVETGEVFWMYNRAPDGSEAYLSEAFPSENQVVMEYNDQKGIWLAKIKITEGSQQIDFFSTHKKSLSFKGRKLETYLSSPYTRIDLK</sequence>
<proteinExistence type="predicted"/>
<protein>
    <submittedName>
        <fullName evidence="1">Uncharacterized protein</fullName>
    </submittedName>
</protein>
<reference evidence="1 2" key="1">
    <citation type="submission" date="2023-02" db="EMBL/GenBank/DDBJ databases">
        <title>Genome sequence of Lentisphaera profundi SAORIC-696.</title>
        <authorList>
            <person name="Kim e."/>
            <person name="Cho J.-C."/>
            <person name="Choi A."/>
            <person name="Kang I."/>
        </authorList>
    </citation>
    <scope>NUCLEOTIDE SEQUENCE [LARGE SCALE GENOMIC DNA]</scope>
    <source>
        <strain evidence="1 2">SAORIC-696</strain>
    </source>
</reference>